<protein>
    <submittedName>
        <fullName evidence="1">Uncharacterized protein</fullName>
    </submittedName>
</protein>
<gene>
    <name evidence="1" type="ORF">ZEAMMB73_Zm00001d010502</name>
</gene>
<accession>A0A1D6FRI5</accession>
<name>A0A1D6FRI5_MAIZE</name>
<proteinExistence type="predicted"/>
<dbReference type="EMBL" id="CM000784">
    <property type="protein sequence ID" value="AQK94198.1"/>
    <property type="molecule type" value="Genomic_DNA"/>
</dbReference>
<dbReference type="AlphaFoldDB" id="A0A1D6FRI5"/>
<reference evidence="1" key="1">
    <citation type="submission" date="2015-12" db="EMBL/GenBank/DDBJ databases">
        <title>Update maize B73 reference genome by single molecule sequencing technologies.</title>
        <authorList>
            <consortium name="Maize Genome Sequencing Project"/>
            <person name="Ware D."/>
        </authorList>
    </citation>
    <scope>NUCLEOTIDE SEQUENCE</scope>
    <source>
        <tissue evidence="1">Seedling</tissue>
    </source>
</reference>
<sequence>MLLLVATARALRLGMSGVPDEEAVTIVGKTSDWMTRLMSAYRLSVLTIAERKMVEGRRSEDGGRREREEDGAAVGCPMAVLVMARLEATTEGGAWLGEWWIDPIQLSWGKGENTVHVVMFGDNVPQERAESAKEAARTCDALLAMLITKVRAGTGANEVGIWAGDLVGR</sequence>
<organism evidence="1">
    <name type="scientific">Zea mays</name>
    <name type="common">Maize</name>
    <dbReference type="NCBI Taxonomy" id="4577"/>
    <lineage>
        <taxon>Eukaryota</taxon>
        <taxon>Viridiplantae</taxon>
        <taxon>Streptophyta</taxon>
        <taxon>Embryophyta</taxon>
        <taxon>Tracheophyta</taxon>
        <taxon>Spermatophyta</taxon>
        <taxon>Magnoliopsida</taxon>
        <taxon>Liliopsida</taxon>
        <taxon>Poales</taxon>
        <taxon>Poaceae</taxon>
        <taxon>PACMAD clade</taxon>
        <taxon>Panicoideae</taxon>
        <taxon>Andropogonodae</taxon>
        <taxon>Andropogoneae</taxon>
        <taxon>Tripsacinae</taxon>
        <taxon>Zea</taxon>
    </lineage>
</organism>
<dbReference type="InParanoid" id="A0A1D6FRI5"/>
<evidence type="ECO:0000313" key="1">
    <source>
        <dbReference type="EMBL" id="AQK94198.1"/>
    </source>
</evidence>